<accession>A0A0C6FBQ1</accession>
<dbReference type="KEGG" id="maqu:Maq22A_c13315"/>
<reference evidence="3" key="2">
    <citation type="submission" date="2015-01" db="EMBL/GenBank/DDBJ databases">
        <title>Complete genome sequence of Methylobacterium aquaticum strain 22A.</title>
        <authorList>
            <person name="Tani A."/>
            <person name="Ogura Y."/>
            <person name="Hayashi T."/>
        </authorList>
    </citation>
    <scope>NUCLEOTIDE SEQUENCE [LARGE SCALE GENOMIC DNA]</scope>
    <source>
        <strain evidence="3">MA-22A</strain>
    </source>
</reference>
<dbReference type="AlphaFoldDB" id="A0A0C6FBQ1"/>
<dbReference type="RefSeq" id="WP_145984635.1">
    <property type="nucleotide sequence ID" value="NZ_AP014704.1"/>
</dbReference>
<evidence type="ECO:0000256" key="1">
    <source>
        <dbReference type="SAM" id="MobiDB-lite"/>
    </source>
</evidence>
<feature type="region of interest" description="Disordered" evidence="1">
    <location>
        <begin position="166"/>
        <end position="195"/>
    </location>
</feature>
<feature type="compositionally biased region" description="Basic and acidic residues" evidence="1">
    <location>
        <begin position="167"/>
        <end position="182"/>
    </location>
</feature>
<dbReference type="OrthoDB" id="7596063at2"/>
<proteinExistence type="predicted"/>
<gene>
    <name evidence="2" type="ORF">Maq22A_c13315</name>
</gene>
<evidence type="ECO:0000313" key="2">
    <source>
        <dbReference type="EMBL" id="BAQ45883.1"/>
    </source>
</evidence>
<protein>
    <submittedName>
        <fullName evidence="2">Uncharacterized protein</fullName>
    </submittedName>
</protein>
<dbReference type="Proteomes" id="UP000061432">
    <property type="component" value="Chromosome"/>
</dbReference>
<evidence type="ECO:0000313" key="3">
    <source>
        <dbReference type="Proteomes" id="UP000061432"/>
    </source>
</evidence>
<name>A0A0C6FBQ1_9HYPH</name>
<dbReference type="EMBL" id="AP014704">
    <property type="protein sequence ID" value="BAQ45883.1"/>
    <property type="molecule type" value="Genomic_DNA"/>
</dbReference>
<dbReference type="PATRIC" id="fig|270351.10.peg.2568"/>
<organism evidence="2 3">
    <name type="scientific">Methylobacterium aquaticum</name>
    <dbReference type="NCBI Taxonomy" id="270351"/>
    <lineage>
        <taxon>Bacteria</taxon>
        <taxon>Pseudomonadati</taxon>
        <taxon>Pseudomonadota</taxon>
        <taxon>Alphaproteobacteria</taxon>
        <taxon>Hyphomicrobiales</taxon>
        <taxon>Methylobacteriaceae</taxon>
        <taxon>Methylobacterium</taxon>
    </lineage>
</organism>
<sequence>MSADRFSLYLDLEEGQSADLEVAARASIAFAETIREIAAFMDPLSSVRLELIDTSEGSIFLNLKAKLFGSEERKERTSIALFIAATVFIGGDIAHFGVEKAVQAAWERLAGADEARISDEDKKQIAQEAASLVVKTLEAKAGEKQAQRVYRELTLDPAVKAVGISKSPKEKPKNVVERKDFPSRGGLSTPKEQTAKKRTRVDIQKVVLISPVLVSGKRRWRFRSKEGEFGAPIKDENFVDSVLSGQLPIVMKSNVEMTVEVETTEEFKNGAWVVTQKEILRIIGVPIQFQGDQTLLPFNN</sequence>
<reference evidence="2 3" key="1">
    <citation type="journal article" date="2015" name="Genome Announc.">
        <title>Complete Genome Sequence of Methylobacterium aquaticum Strain 22A, Isolated from Racomitrium japonicum Moss.</title>
        <authorList>
            <person name="Tani A."/>
            <person name="Ogura Y."/>
            <person name="Hayashi T."/>
            <person name="Kimbara K."/>
        </authorList>
    </citation>
    <scope>NUCLEOTIDE SEQUENCE [LARGE SCALE GENOMIC DNA]</scope>
    <source>
        <strain evidence="2 3">MA-22A</strain>
    </source>
</reference>